<evidence type="ECO:0000313" key="1">
    <source>
        <dbReference type="EMBL" id="KAK6349083.1"/>
    </source>
</evidence>
<gene>
    <name evidence="1" type="ORF">TWF730_009842</name>
</gene>
<name>A0AAV9UWE0_9PEZI</name>
<keyword evidence="2" id="KW-1185">Reference proteome</keyword>
<dbReference type="Proteomes" id="UP001373714">
    <property type="component" value="Unassembled WGS sequence"/>
</dbReference>
<dbReference type="SUPFAM" id="SSF81383">
    <property type="entry name" value="F-box domain"/>
    <property type="match status" value="1"/>
</dbReference>
<comment type="caution">
    <text evidence="1">The sequence shown here is derived from an EMBL/GenBank/DDBJ whole genome shotgun (WGS) entry which is preliminary data.</text>
</comment>
<proteinExistence type="predicted"/>
<dbReference type="EMBL" id="JAVHNS010000007">
    <property type="protein sequence ID" value="KAK6349083.1"/>
    <property type="molecule type" value="Genomic_DNA"/>
</dbReference>
<dbReference type="InterPro" id="IPR036047">
    <property type="entry name" value="F-box-like_dom_sf"/>
</dbReference>
<accession>A0AAV9UWE0</accession>
<evidence type="ECO:0000313" key="2">
    <source>
        <dbReference type="Proteomes" id="UP001373714"/>
    </source>
</evidence>
<evidence type="ECO:0008006" key="3">
    <source>
        <dbReference type="Google" id="ProtNLM"/>
    </source>
</evidence>
<reference evidence="1 2" key="1">
    <citation type="submission" date="2019-10" db="EMBL/GenBank/DDBJ databases">
        <authorList>
            <person name="Palmer J.M."/>
        </authorList>
    </citation>
    <scope>NUCLEOTIDE SEQUENCE [LARGE SCALE GENOMIC DNA]</scope>
    <source>
        <strain evidence="1 2">TWF730</strain>
    </source>
</reference>
<dbReference type="AlphaFoldDB" id="A0AAV9UWE0"/>
<organism evidence="1 2">
    <name type="scientific">Orbilia blumenaviensis</name>
    <dbReference type="NCBI Taxonomy" id="1796055"/>
    <lineage>
        <taxon>Eukaryota</taxon>
        <taxon>Fungi</taxon>
        <taxon>Dikarya</taxon>
        <taxon>Ascomycota</taxon>
        <taxon>Pezizomycotina</taxon>
        <taxon>Orbiliomycetes</taxon>
        <taxon>Orbiliales</taxon>
        <taxon>Orbiliaceae</taxon>
        <taxon>Orbilia</taxon>
    </lineage>
</organism>
<protein>
    <recommendedName>
        <fullName evidence="3">F-box domain-containing protein</fullName>
    </recommendedName>
</protein>
<sequence>MGISTLTPELLLDIILFLDREDLIKLLQTCRYIYNIGYKPLCQKTDAKTLEAISELRGDVAGGVFNAIPYEPPLRKFTTSFTVTKTEDGSKTPVSGTLGFTAGVLIDACFDQICTGNRKITDGVFKLHYSSLKNKAIRRLLIALKLHSKYRPSSEFSITFLSVEMHLPQIPGFFDAKKLTRLSLRFHTLVWMRDLNKAHEESPEPQYIPPTGEVLWEIIRLRDLILNVPNLEQLSLKPQVVENTVTAERLTVLPRVLAQLKRAVLGLGKLHTVKITNYLFHPSFFLTLPATVKTLVYKNVNKLSPEWWHQFAKAPFPNVEELVIKLDSIPLSPIYRSIYDPYTIEGVRQELEKNNMASYTVEEVNIQNLKSFTCTGPENPWYPRLPRDLVECIKRKNKGLEDQNMGELVKSMESL</sequence>